<dbReference type="AlphaFoldDB" id="A0A4Q1HRV6"/>
<accession>A0A4Q1HRV6</accession>
<evidence type="ECO:0000313" key="2">
    <source>
        <dbReference type="Proteomes" id="UP000290849"/>
    </source>
</evidence>
<dbReference type="Proteomes" id="UP000290849">
    <property type="component" value="Unassembled WGS sequence"/>
</dbReference>
<protein>
    <submittedName>
        <fullName evidence="1">Uncharacterized protein</fullName>
    </submittedName>
</protein>
<dbReference type="RefSeq" id="WP_129149357.1">
    <property type="nucleotide sequence ID" value="NZ_JBHSDO010000006.1"/>
</dbReference>
<dbReference type="Pfam" id="PF25212">
    <property type="entry name" value="HVO_A0114"/>
    <property type="match status" value="1"/>
</dbReference>
<organism evidence="1 2">
    <name type="scientific">Achromobacter aloeverae</name>
    <dbReference type="NCBI Taxonomy" id="1750518"/>
    <lineage>
        <taxon>Bacteria</taxon>
        <taxon>Pseudomonadati</taxon>
        <taxon>Pseudomonadota</taxon>
        <taxon>Betaproteobacteria</taxon>
        <taxon>Burkholderiales</taxon>
        <taxon>Alcaligenaceae</taxon>
        <taxon>Achromobacter</taxon>
    </lineage>
</organism>
<keyword evidence="2" id="KW-1185">Reference proteome</keyword>
<sequence length="125" mass="13746">MERTLTITINKDWRGFLSEAGKRAAAGAKSGTYQGETLNFESPSAFFGQLTALRWDMVRELMGAGVVGVRELARRLARDVRRVHQDAHALVELGLLERNESGALLCPFADIHVDVHLTSGLRKAA</sequence>
<proteinExistence type="predicted"/>
<dbReference type="EMBL" id="PYAL01000001">
    <property type="protein sequence ID" value="RXN93401.1"/>
    <property type="molecule type" value="Genomic_DNA"/>
</dbReference>
<gene>
    <name evidence="1" type="ORF">C7R54_06835</name>
</gene>
<dbReference type="OrthoDB" id="9809537at2"/>
<name>A0A4Q1HRV6_9BURK</name>
<evidence type="ECO:0000313" key="1">
    <source>
        <dbReference type="EMBL" id="RXN93401.1"/>
    </source>
</evidence>
<reference evidence="1 2" key="1">
    <citation type="journal article" date="2017" name="Int. J. Syst. Evol. Microbiol.">
        <title>Achromobacter aloeverae sp. nov., isolated from the root of Aloe vera (L.) Burm.f.</title>
        <authorList>
            <person name="Kuncharoen N."/>
            <person name="Muramatsu Y."/>
            <person name="Shibata C."/>
            <person name="Kamakura Y."/>
            <person name="Nakagawa Y."/>
            <person name="Tanasupawat S."/>
        </authorList>
    </citation>
    <scope>NUCLEOTIDE SEQUENCE [LARGE SCALE GENOMIC DNA]</scope>
    <source>
        <strain evidence="1 2">AVA-1</strain>
    </source>
</reference>
<comment type="caution">
    <text evidence="1">The sequence shown here is derived from an EMBL/GenBank/DDBJ whole genome shotgun (WGS) entry which is preliminary data.</text>
</comment>